<gene>
    <name evidence="2" type="ORF">Taro_025115</name>
</gene>
<organism evidence="2 3">
    <name type="scientific">Colocasia esculenta</name>
    <name type="common">Wild taro</name>
    <name type="synonym">Arum esculentum</name>
    <dbReference type="NCBI Taxonomy" id="4460"/>
    <lineage>
        <taxon>Eukaryota</taxon>
        <taxon>Viridiplantae</taxon>
        <taxon>Streptophyta</taxon>
        <taxon>Embryophyta</taxon>
        <taxon>Tracheophyta</taxon>
        <taxon>Spermatophyta</taxon>
        <taxon>Magnoliopsida</taxon>
        <taxon>Liliopsida</taxon>
        <taxon>Araceae</taxon>
        <taxon>Aroideae</taxon>
        <taxon>Colocasieae</taxon>
        <taxon>Colocasia</taxon>
    </lineage>
</organism>
<protein>
    <submittedName>
        <fullName evidence="2">Uncharacterized protein</fullName>
    </submittedName>
</protein>
<evidence type="ECO:0000313" key="2">
    <source>
        <dbReference type="EMBL" id="MQL92490.1"/>
    </source>
</evidence>
<feature type="region of interest" description="Disordered" evidence="1">
    <location>
        <begin position="262"/>
        <end position="290"/>
    </location>
</feature>
<sequence length="290" mass="32021">MGYVAFWKATWSVSPSHCVAPDAGVCRLLEGDTPTVAFSFLWRQGGMSPSQDPGLKPGRPSPSPSLAPLLSPSLSLALSELSAVLGCLPRVEAAVLRRVSLRPCRGRVRAVRCEEETFQPMRRPQRVRSSRGGDRAYVAFSVQRQVVLPPLPFSLYCTRGTYASSLVRSHTSRSPGARHLRACPMREVVTVTWDPRPREPVEGVLRATSVLELAATWVDSGAEGKTVVRTVACELLAELSWLVWDAEDSLEFYPAQASQSFFSLPRSSRPRNRESSQQWQGARRAEETGR</sequence>
<dbReference type="EMBL" id="NMUH01001453">
    <property type="protein sequence ID" value="MQL92490.1"/>
    <property type="molecule type" value="Genomic_DNA"/>
</dbReference>
<keyword evidence="3" id="KW-1185">Reference proteome</keyword>
<dbReference type="Proteomes" id="UP000652761">
    <property type="component" value="Unassembled WGS sequence"/>
</dbReference>
<comment type="caution">
    <text evidence="2">The sequence shown here is derived from an EMBL/GenBank/DDBJ whole genome shotgun (WGS) entry which is preliminary data.</text>
</comment>
<evidence type="ECO:0000256" key="1">
    <source>
        <dbReference type="SAM" id="MobiDB-lite"/>
    </source>
</evidence>
<proteinExistence type="predicted"/>
<accession>A0A843VFL4</accession>
<name>A0A843VFL4_COLES</name>
<evidence type="ECO:0000313" key="3">
    <source>
        <dbReference type="Proteomes" id="UP000652761"/>
    </source>
</evidence>
<dbReference type="AlphaFoldDB" id="A0A843VFL4"/>
<reference evidence="2" key="1">
    <citation type="submission" date="2017-07" db="EMBL/GenBank/DDBJ databases">
        <title>Taro Niue Genome Assembly and Annotation.</title>
        <authorList>
            <person name="Atibalentja N."/>
            <person name="Keating K."/>
            <person name="Fields C.J."/>
        </authorList>
    </citation>
    <scope>NUCLEOTIDE SEQUENCE</scope>
    <source>
        <strain evidence="2">Niue_2</strain>
        <tissue evidence="2">Leaf</tissue>
    </source>
</reference>